<evidence type="ECO:0000313" key="2">
    <source>
        <dbReference type="EMBL" id="EYE87493.1"/>
    </source>
</evidence>
<comment type="caution">
    <text evidence="2">The sequence shown here is derived from an EMBL/GenBank/DDBJ whole genome shotgun (WGS) entry which is preliminary data.</text>
</comment>
<proteinExistence type="predicted"/>
<keyword evidence="3" id="KW-1185">Reference proteome</keyword>
<accession>A0A017RRX1</accession>
<dbReference type="InterPro" id="IPR006520">
    <property type="entry name" value="Dit_BPSPP_N"/>
</dbReference>
<reference evidence="2 3" key="1">
    <citation type="journal article" date="2014" name="Genome Announc.">
        <title>Draft Genome Sequence of Fervidicella metallireducens Strain AeBT, an Iron-Reducing Thermoanaerobe from the Great Artesian Basin.</title>
        <authorList>
            <person name="Patel B.K."/>
        </authorList>
    </citation>
    <scope>NUCLEOTIDE SEQUENCE [LARGE SCALE GENOMIC DNA]</scope>
    <source>
        <strain evidence="2 3">AeB</strain>
    </source>
</reference>
<protein>
    <submittedName>
        <fullName evidence="2">Tail protein</fullName>
    </submittedName>
</protein>
<dbReference type="NCBIfam" id="TIGR01633">
    <property type="entry name" value="phi3626_gp14_N"/>
    <property type="match status" value="1"/>
</dbReference>
<evidence type="ECO:0000259" key="1">
    <source>
        <dbReference type="Pfam" id="PF05709"/>
    </source>
</evidence>
<dbReference type="Pfam" id="PF05709">
    <property type="entry name" value="Sipho_tail"/>
    <property type="match status" value="1"/>
</dbReference>
<dbReference type="Proteomes" id="UP000019681">
    <property type="component" value="Unassembled WGS sequence"/>
</dbReference>
<gene>
    <name evidence="2" type="ORF">Q428_13025</name>
</gene>
<dbReference type="OrthoDB" id="2734969at2"/>
<dbReference type="AlphaFoldDB" id="A0A017RRX1"/>
<dbReference type="STRING" id="1403537.Q428_13025"/>
<feature type="domain" description="Siphovirus-type tail component RIFT-related" evidence="1">
    <location>
        <begin position="21"/>
        <end position="122"/>
    </location>
</feature>
<dbReference type="RefSeq" id="WP_011838210.1">
    <property type="nucleotide sequence ID" value="NZ_AZQP01000053.1"/>
</dbReference>
<organism evidence="2 3">
    <name type="scientific">Fervidicella metallireducens AeB</name>
    <dbReference type="NCBI Taxonomy" id="1403537"/>
    <lineage>
        <taxon>Bacteria</taxon>
        <taxon>Bacillati</taxon>
        <taxon>Bacillota</taxon>
        <taxon>Clostridia</taxon>
        <taxon>Eubacteriales</taxon>
        <taxon>Clostridiaceae</taxon>
        <taxon>Fervidicella</taxon>
    </lineage>
</organism>
<dbReference type="EMBL" id="AZQP01000053">
    <property type="protein sequence ID" value="EYE87493.1"/>
    <property type="molecule type" value="Genomic_DNA"/>
</dbReference>
<name>A0A017RRX1_9CLOT</name>
<sequence>MLSFNFGGKNSYSDYGIIISKRPSLPSPKRRVSYIDIPGRDSSLRYDEGTYEDITIAVECSIKGNNIAEKLDNIKAWLFSAGESDLIFSFQDDKKYKAQVVNAIDFKQVFKYTSVFPIIFNCRPFKYAVQNNIFTITENGASIINPGTLKSEPIISVYGSGKVSLKVNETTVNLNDITGKIILDSVIQDAYNDAGDNLNSKVNGDFITLKTGSNKFDWTGSVSKIEIVPNWRWL</sequence>
<dbReference type="InterPro" id="IPR008841">
    <property type="entry name" value="Siphovirus-type_tail_N"/>
</dbReference>
<dbReference type="Gene3D" id="2.40.30.200">
    <property type="match status" value="1"/>
</dbReference>
<evidence type="ECO:0000313" key="3">
    <source>
        <dbReference type="Proteomes" id="UP000019681"/>
    </source>
</evidence>
<dbReference type="GeneID" id="35805376"/>